<sequence length="219" mass="24860">LLQRDHNTLIFSLEEEMTDLAKKISATDTKYVRITSTVPETSQIKPAVTSGCIWDPSNHEHCAIKSLFKDDSIPLLPSGEVDYEHLKHLSKVFKTCPKLVFESKKTAFRGIISDFAICLSVFKTKYKLYFKNQSNPLIHHKLLWRYIGDAIEHQPTSLKFSSELAKVDVKGHTWLQVQQILDSSVQASNVHALVAENVLKARPQAGETVEAFYDQVYLN</sequence>
<organism evidence="1 2">
    <name type="scientific">Podila minutissima</name>
    <dbReference type="NCBI Taxonomy" id="64525"/>
    <lineage>
        <taxon>Eukaryota</taxon>
        <taxon>Fungi</taxon>
        <taxon>Fungi incertae sedis</taxon>
        <taxon>Mucoromycota</taxon>
        <taxon>Mortierellomycotina</taxon>
        <taxon>Mortierellomycetes</taxon>
        <taxon>Mortierellales</taxon>
        <taxon>Mortierellaceae</taxon>
        <taxon>Podila</taxon>
    </lineage>
</organism>
<dbReference type="EMBL" id="JAAAUY010002179">
    <property type="protein sequence ID" value="KAF9314470.1"/>
    <property type="molecule type" value="Genomic_DNA"/>
</dbReference>
<evidence type="ECO:0000313" key="2">
    <source>
        <dbReference type="Proteomes" id="UP000696485"/>
    </source>
</evidence>
<protein>
    <submittedName>
        <fullName evidence="1">Uncharacterized protein</fullName>
    </submittedName>
</protein>
<evidence type="ECO:0000313" key="1">
    <source>
        <dbReference type="EMBL" id="KAF9314470.1"/>
    </source>
</evidence>
<keyword evidence="2" id="KW-1185">Reference proteome</keyword>
<dbReference type="Proteomes" id="UP000696485">
    <property type="component" value="Unassembled WGS sequence"/>
</dbReference>
<comment type="caution">
    <text evidence="1">The sequence shown here is derived from an EMBL/GenBank/DDBJ whole genome shotgun (WGS) entry which is preliminary data.</text>
</comment>
<gene>
    <name evidence="1" type="ORF">BG006_003929</name>
</gene>
<name>A0A9P5VFR9_9FUNG</name>
<accession>A0A9P5VFR9</accession>
<reference evidence="1" key="1">
    <citation type="journal article" date="2020" name="Fungal Divers.">
        <title>Resolving the Mortierellaceae phylogeny through synthesis of multi-gene phylogenetics and phylogenomics.</title>
        <authorList>
            <person name="Vandepol N."/>
            <person name="Liber J."/>
            <person name="Desiro A."/>
            <person name="Na H."/>
            <person name="Kennedy M."/>
            <person name="Barry K."/>
            <person name="Grigoriev I.V."/>
            <person name="Miller A.N."/>
            <person name="O'Donnell K."/>
            <person name="Stajich J.E."/>
            <person name="Bonito G."/>
        </authorList>
    </citation>
    <scope>NUCLEOTIDE SEQUENCE</scope>
    <source>
        <strain evidence="1">NVP1</strain>
    </source>
</reference>
<feature type="non-terminal residue" evidence="1">
    <location>
        <position position="1"/>
    </location>
</feature>
<dbReference type="AlphaFoldDB" id="A0A9P5VFR9"/>
<proteinExistence type="predicted"/>